<dbReference type="SUPFAM" id="SSF47699">
    <property type="entry name" value="Bifunctional inhibitor/lipid-transfer protein/seed storage 2S albumin"/>
    <property type="match status" value="1"/>
</dbReference>
<keyword evidence="11 20" id="KW-0378">Hydrolase</keyword>
<evidence type="ECO:0000313" key="23">
    <source>
        <dbReference type="EMBL" id="KAK7316613.1"/>
    </source>
</evidence>
<dbReference type="CDD" id="cd00010">
    <property type="entry name" value="AAI_LTSS"/>
    <property type="match status" value="1"/>
</dbReference>
<dbReference type="GO" id="GO:0098552">
    <property type="term" value="C:side of membrane"/>
    <property type="evidence" value="ECO:0007669"/>
    <property type="project" value="UniProtKB-KW"/>
</dbReference>
<dbReference type="GO" id="GO:0046872">
    <property type="term" value="F:metal ion binding"/>
    <property type="evidence" value="ECO:0007669"/>
    <property type="project" value="UniProtKB-KW"/>
</dbReference>
<evidence type="ECO:0000256" key="11">
    <source>
        <dbReference type="ARBA" id="ARBA00022801"/>
    </source>
</evidence>
<sequence length="948" mass="102052">MAATTTTVVIIATLVLLVASYGGSAPTPAPEAATAPSPTSGTNGCFMALTNMSDCLTYVEDGSKLTKPDKGCCPELAGLVDSNPICLCQLLGNPDSIGIKINLNKALKLPSVCGVTTPPVSACAAVGVPVSVVPSTSPGIAPGAPGATPSIGATASSPAKYKQKEQNISPRYVSKSKKFSATKTCINKKASIYLPDVITSIMAQNHVIVVLLLVCAWNWMQSTHSEYLIGVGSYDMTGPAADVNMMGYANIEQNTAGIHFRLRARTFIVAESLQGNRFVFVNLDAGMASQLLTIKVLERLKSRFGNLYTEENVAISGTHTHAGPGGYLQYVIYSVTSFGFVKQSFDAIANAIEQSIVQAHNNLKPGSIFMNTGDVKDGGINRSPSAYLQNPAEERARYLTNVDTQMTLLRFVDGASGKSVGAFTWYATHGTSMSRENKLISGDNKGVAARLFEDWFASQNKTSPSNTNFTVPDISQLIKKAQSIKATGGNDCNQLASQASKVRKNDGSLFVGAFCQSNVGDVSPNVLGAFCIDSGKPCDFNRSSCNGNDQLCVGKGPGYPDEILSTKIIGERQFSTAVELFESASEELTGKIDYRHVYLNFTEIEVELGSNKVVKTCPAALGPGFAAGTTDGPGVFGFQQGDTEINPFWKNMRDLLKEPSQYQVACQNPKPVLLSTGEMFDPYPWAPAILPIQILRLGNLIILSVPGEFTTMSGRRLREAVKETLISSSNGEFNNDTHVVIAGLTNTYSQYIATFEEYQHQRYEAASTLYGPHTLSAYIQEFKKLAQTMAKGDNATVRGPLPPDLSSAQLSFLLDPFGDSPPDGIKFGGMKEDIAFPKKGSFTKGDTPSATFWSANPRYDLLTEGTFAAVERLQRERWIPAYDDDDLSLFFKWKIDNSSLHGLATIEWKIPNDVISGVYRLRHFGATKITIASPITYFTGASSAFAVQ</sequence>
<dbReference type="FunFam" id="1.10.110.10:FF:000001">
    <property type="entry name" value="Bifunctional inhibitor/lipid-transfer protein/seed storage 2S albumin superfamily protein"/>
    <property type="match status" value="1"/>
</dbReference>
<dbReference type="AlphaFoldDB" id="A0AAN9KHY8"/>
<dbReference type="InterPro" id="IPR006823">
    <property type="entry name" value="Ceramidase_alk"/>
</dbReference>
<evidence type="ECO:0000256" key="20">
    <source>
        <dbReference type="RuleBase" id="RU366019"/>
    </source>
</evidence>
<comment type="catalytic activity">
    <reaction evidence="17 20">
        <text>an N-acylsphing-4-enine + H2O = sphing-4-enine + a fatty acid</text>
        <dbReference type="Rhea" id="RHEA:20856"/>
        <dbReference type="ChEBI" id="CHEBI:15377"/>
        <dbReference type="ChEBI" id="CHEBI:28868"/>
        <dbReference type="ChEBI" id="CHEBI:52639"/>
        <dbReference type="ChEBI" id="CHEBI:57756"/>
        <dbReference type="EC" id="3.5.1.23"/>
    </reaction>
</comment>
<dbReference type="InterPro" id="IPR036312">
    <property type="entry name" value="Bifun_inhib/LTP/seed_sf"/>
</dbReference>
<dbReference type="GO" id="GO:0005783">
    <property type="term" value="C:endoplasmic reticulum"/>
    <property type="evidence" value="ECO:0007669"/>
    <property type="project" value="UniProtKB-SubCell"/>
</dbReference>
<comment type="similarity">
    <text evidence="6 20">Belongs to the neutral ceramidase family.</text>
</comment>
<dbReference type="EC" id="3.5.1.23" evidence="20"/>
<organism evidence="23 24">
    <name type="scientific">Clitoria ternatea</name>
    <name type="common">Butterfly pea</name>
    <dbReference type="NCBI Taxonomy" id="43366"/>
    <lineage>
        <taxon>Eukaryota</taxon>
        <taxon>Viridiplantae</taxon>
        <taxon>Streptophyta</taxon>
        <taxon>Embryophyta</taxon>
        <taxon>Tracheophyta</taxon>
        <taxon>Spermatophyta</taxon>
        <taxon>Magnoliopsida</taxon>
        <taxon>eudicotyledons</taxon>
        <taxon>Gunneridae</taxon>
        <taxon>Pentapetalae</taxon>
        <taxon>rosids</taxon>
        <taxon>fabids</taxon>
        <taxon>Fabales</taxon>
        <taxon>Fabaceae</taxon>
        <taxon>Papilionoideae</taxon>
        <taxon>50 kb inversion clade</taxon>
        <taxon>NPAAA clade</taxon>
        <taxon>indigoferoid/millettioid clade</taxon>
        <taxon>Phaseoleae</taxon>
        <taxon>Clitoria</taxon>
    </lineage>
</organism>
<evidence type="ECO:0000256" key="19">
    <source>
        <dbReference type="PIRSR" id="PIRSR606823-2"/>
    </source>
</evidence>
<dbReference type="Proteomes" id="UP001359559">
    <property type="component" value="Unassembled WGS sequence"/>
</dbReference>
<evidence type="ECO:0000256" key="2">
    <source>
        <dbReference type="ARBA" id="ARBA00004555"/>
    </source>
</evidence>
<evidence type="ECO:0000256" key="7">
    <source>
        <dbReference type="ARBA" id="ARBA00022475"/>
    </source>
</evidence>
<keyword evidence="8" id="KW-0964">Secreted</keyword>
<keyword evidence="19" id="KW-0479">Metal-binding</keyword>
<evidence type="ECO:0000256" key="13">
    <source>
        <dbReference type="ARBA" id="ARBA00022919"/>
    </source>
</evidence>
<keyword evidence="9" id="KW-0472">Membrane</keyword>
<keyword evidence="24" id="KW-1185">Reference proteome</keyword>
<evidence type="ECO:0000256" key="14">
    <source>
        <dbReference type="ARBA" id="ARBA00023034"/>
    </source>
</evidence>
<protein>
    <recommendedName>
        <fullName evidence="20">Neutral ceramidase</fullName>
        <ecNumber evidence="20">3.5.1.23</ecNumber>
    </recommendedName>
</protein>
<evidence type="ECO:0000256" key="10">
    <source>
        <dbReference type="ARBA" id="ARBA00022729"/>
    </source>
</evidence>
<evidence type="ECO:0000313" key="24">
    <source>
        <dbReference type="Proteomes" id="UP001359559"/>
    </source>
</evidence>
<evidence type="ECO:0000256" key="8">
    <source>
        <dbReference type="ARBA" id="ARBA00022525"/>
    </source>
</evidence>
<dbReference type="PANTHER" id="PTHR12670">
    <property type="entry name" value="CERAMIDASE"/>
    <property type="match status" value="1"/>
</dbReference>
<evidence type="ECO:0000256" key="5">
    <source>
        <dbReference type="ARBA" id="ARBA00009748"/>
    </source>
</evidence>
<dbReference type="Pfam" id="PF14368">
    <property type="entry name" value="LTP_2"/>
    <property type="match status" value="1"/>
</dbReference>
<comment type="cofactor">
    <cofactor evidence="19">
        <name>Zn(2+)</name>
        <dbReference type="ChEBI" id="CHEBI:29105"/>
    </cofactor>
    <text evidence="19">Binds 1 zinc ion per subunit.</text>
</comment>
<feature type="signal peptide" evidence="21">
    <location>
        <begin position="1"/>
        <end position="24"/>
    </location>
</feature>
<dbReference type="SMART" id="SM00499">
    <property type="entry name" value="AAI"/>
    <property type="match status" value="1"/>
</dbReference>
<dbReference type="PANTHER" id="PTHR12670:SF13">
    <property type="entry name" value="NEUTRAL CERAMIDASE"/>
    <property type="match status" value="1"/>
</dbReference>
<accession>A0AAN9KHY8</accession>
<evidence type="ECO:0000256" key="4">
    <source>
        <dbReference type="ARBA" id="ARBA00004613"/>
    </source>
</evidence>
<keyword evidence="16" id="KW-0449">Lipoprotein</keyword>
<evidence type="ECO:0000256" key="17">
    <source>
        <dbReference type="ARBA" id="ARBA00048057"/>
    </source>
</evidence>
<dbReference type="InterPro" id="IPR038445">
    <property type="entry name" value="NCDase_C_sf"/>
</dbReference>
<keyword evidence="9" id="KW-0336">GPI-anchor</keyword>
<dbReference type="GO" id="GO:0034599">
    <property type="term" value="P:cellular response to oxidative stress"/>
    <property type="evidence" value="ECO:0007669"/>
    <property type="project" value="UniProtKB-ARBA"/>
</dbReference>
<name>A0AAN9KHY8_CLITE</name>
<evidence type="ECO:0000256" key="16">
    <source>
        <dbReference type="ARBA" id="ARBA00023288"/>
    </source>
</evidence>
<dbReference type="GO" id="GO:0005886">
    <property type="term" value="C:plasma membrane"/>
    <property type="evidence" value="ECO:0007669"/>
    <property type="project" value="UniProtKB-SubCell"/>
</dbReference>
<keyword evidence="7" id="KW-1003">Cell membrane</keyword>
<dbReference type="Gene3D" id="1.10.110.10">
    <property type="entry name" value="Plant lipid-transfer and hydrophobic proteins"/>
    <property type="match status" value="1"/>
</dbReference>
<keyword evidence="10 21" id="KW-0732">Signal</keyword>
<evidence type="ECO:0000259" key="22">
    <source>
        <dbReference type="SMART" id="SM00499"/>
    </source>
</evidence>
<comment type="similarity">
    <text evidence="5">Belongs to the plant LTP family.</text>
</comment>
<evidence type="ECO:0000256" key="6">
    <source>
        <dbReference type="ARBA" id="ARBA00009835"/>
    </source>
</evidence>
<keyword evidence="20" id="KW-0443">Lipid metabolism</keyword>
<dbReference type="FunFam" id="2.60.40.2300:FF:000002">
    <property type="entry name" value="Neutral/alkaline non-lysosomal ceramidase"/>
    <property type="match status" value="1"/>
</dbReference>
<keyword evidence="13 20" id="KW-0746">Sphingolipid metabolism</keyword>
<keyword evidence="14" id="KW-0333">Golgi apparatus</keyword>
<evidence type="ECO:0000256" key="3">
    <source>
        <dbReference type="ARBA" id="ARBA00004609"/>
    </source>
</evidence>
<evidence type="ECO:0000256" key="9">
    <source>
        <dbReference type="ARBA" id="ARBA00022622"/>
    </source>
</evidence>
<evidence type="ECO:0000256" key="1">
    <source>
        <dbReference type="ARBA" id="ARBA00004240"/>
    </source>
</evidence>
<dbReference type="GO" id="GO:0046512">
    <property type="term" value="P:sphingosine biosynthetic process"/>
    <property type="evidence" value="ECO:0007669"/>
    <property type="project" value="TreeGrafter"/>
</dbReference>
<comment type="caution">
    <text evidence="23">The sequence shown here is derived from an EMBL/GenBank/DDBJ whole genome shotgun (WGS) entry which is preliminary data.</text>
</comment>
<dbReference type="GO" id="GO:0046514">
    <property type="term" value="P:ceramide catabolic process"/>
    <property type="evidence" value="ECO:0007669"/>
    <property type="project" value="InterPro"/>
</dbReference>
<dbReference type="Pfam" id="PF17048">
    <property type="entry name" value="Ceramidse_alk_C"/>
    <property type="match status" value="1"/>
</dbReference>
<dbReference type="InterPro" id="IPR031329">
    <property type="entry name" value="NEUT/ALK_ceramidase_N"/>
</dbReference>
<comment type="subcellular location">
    <subcellularLocation>
        <location evidence="3">Cell membrane</location>
        <topology evidence="3">Lipid-anchor</topology>
        <topology evidence="3">GPI-anchor</topology>
    </subcellularLocation>
    <subcellularLocation>
        <location evidence="1">Endoplasmic reticulum</location>
    </subcellularLocation>
    <subcellularLocation>
        <location evidence="2">Golgi apparatus</location>
    </subcellularLocation>
    <subcellularLocation>
        <location evidence="4">Secreted</location>
    </subcellularLocation>
</comment>
<keyword evidence="19" id="KW-0862">Zinc</keyword>
<reference evidence="23 24" key="1">
    <citation type="submission" date="2024-01" db="EMBL/GenBank/DDBJ databases">
        <title>The genomes of 5 underutilized Papilionoideae crops provide insights into root nodulation and disease resistance.</title>
        <authorList>
            <person name="Yuan L."/>
        </authorList>
    </citation>
    <scope>NUCLEOTIDE SEQUENCE [LARGE SCALE GENOMIC DNA]</scope>
    <source>
        <strain evidence="23">LY-2023</strain>
        <tissue evidence="23">Leaf</tissue>
    </source>
</reference>
<proteinExistence type="inferred from homology"/>
<dbReference type="GO" id="GO:0005576">
    <property type="term" value="C:extracellular region"/>
    <property type="evidence" value="ECO:0007669"/>
    <property type="project" value="UniProtKB-SubCell"/>
</dbReference>
<keyword evidence="12" id="KW-0256">Endoplasmic reticulum</keyword>
<dbReference type="GO" id="GO:0005794">
    <property type="term" value="C:Golgi apparatus"/>
    <property type="evidence" value="ECO:0007669"/>
    <property type="project" value="UniProtKB-SubCell"/>
</dbReference>
<evidence type="ECO:0000256" key="15">
    <source>
        <dbReference type="ARBA" id="ARBA00023180"/>
    </source>
</evidence>
<feature type="domain" description="Bifunctional inhibitor/plant lipid transfer protein/seed storage helical" evidence="22">
    <location>
        <begin position="45"/>
        <end position="123"/>
    </location>
</feature>
<feature type="binding site" evidence="19">
    <location>
        <position position="319"/>
    </location>
    <ligand>
        <name>Zn(2+)</name>
        <dbReference type="ChEBI" id="CHEBI:29105"/>
    </ligand>
</feature>
<dbReference type="Pfam" id="PF04734">
    <property type="entry name" value="Ceramidase_alk"/>
    <property type="match status" value="1"/>
</dbReference>
<gene>
    <name evidence="23" type="ORF">RJT34_00205</name>
</gene>
<dbReference type="InterPro" id="IPR031331">
    <property type="entry name" value="NEUT/ALK_ceramidase_C"/>
</dbReference>
<evidence type="ECO:0000256" key="12">
    <source>
        <dbReference type="ARBA" id="ARBA00022824"/>
    </source>
</evidence>
<feature type="binding site" evidence="19">
    <location>
        <position position="708"/>
    </location>
    <ligand>
        <name>Zn(2+)</name>
        <dbReference type="ChEBI" id="CHEBI:29105"/>
    </ligand>
</feature>
<keyword evidence="15" id="KW-0325">Glycoprotein</keyword>
<evidence type="ECO:0000256" key="21">
    <source>
        <dbReference type="SAM" id="SignalP"/>
    </source>
</evidence>
<dbReference type="GO" id="GO:0017040">
    <property type="term" value="F:N-acylsphingosine amidohydrolase activity"/>
    <property type="evidence" value="ECO:0007669"/>
    <property type="project" value="UniProtKB-UniRule"/>
</dbReference>
<feature type="active site" description="Nucleophile" evidence="18">
    <location>
        <position position="523"/>
    </location>
</feature>
<dbReference type="GO" id="GO:0042759">
    <property type="term" value="P:long-chain fatty acid biosynthetic process"/>
    <property type="evidence" value="ECO:0007669"/>
    <property type="project" value="TreeGrafter"/>
</dbReference>
<dbReference type="Gene3D" id="2.60.40.2300">
    <property type="entry name" value="Neutral/alkaline non-lysosomal ceramidase, C-terminal domain"/>
    <property type="match status" value="1"/>
</dbReference>
<dbReference type="EMBL" id="JAYKXN010000001">
    <property type="protein sequence ID" value="KAK7316613.1"/>
    <property type="molecule type" value="Genomic_DNA"/>
</dbReference>
<evidence type="ECO:0000256" key="18">
    <source>
        <dbReference type="PIRSR" id="PIRSR606823-1"/>
    </source>
</evidence>
<feature type="binding site" evidence="19">
    <location>
        <position position="429"/>
    </location>
    <ligand>
        <name>Zn(2+)</name>
        <dbReference type="ChEBI" id="CHEBI:29105"/>
    </ligand>
</feature>
<feature type="binding site" evidence="19">
    <location>
        <position position="751"/>
    </location>
    <ligand>
        <name>Zn(2+)</name>
        <dbReference type="ChEBI" id="CHEBI:29105"/>
    </ligand>
</feature>
<dbReference type="InterPro" id="IPR016140">
    <property type="entry name" value="Bifunc_inhib/LTP/seed_store"/>
</dbReference>
<feature type="chain" id="PRO_5043000715" description="Neutral ceramidase" evidence="21">
    <location>
        <begin position="25"/>
        <end position="948"/>
    </location>
</feature>